<proteinExistence type="predicted"/>
<feature type="region of interest" description="Disordered" evidence="1">
    <location>
        <begin position="44"/>
        <end position="68"/>
    </location>
</feature>
<name>A0ABD1M2C3_9FABA</name>
<reference evidence="2 3" key="1">
    <citation type="submission" date="2024-08" db="EMBL/GenBank/DDBJ databases">
        <title>Insights into the chromosomal genome structure of Flemingia macrophylla.</title>
        <authorList>
            <person name="Ding Y."/>
            <person name="Zhao Y."/>
            <person name="Bi W."/>
            <person name="Wu M."/>
            <person name="Zhao G."/>
            <person name="Gong Y."/>
            <person name="Li W."/>
            <person name="Zhang P."/>
        </authorList>
    </citation>
    <scope>NUCLEOTIDE SEQUENCE [LARGE SCALE GENOMIC DNA]</scope>
    <source>
        <strain evidence="2">DYQJB</strain>
        <tissue evidence="2">Leaf</tissue>
    </source>
</reference>
<evidence type="ECO:0000256" key="1">
    <source>
        <dbReference type="SAM" id="MobiDB-lite"/>
    </source>
</evidence>
<feature type="compositionally biased region" description="Basic and acidic residues" evidence="1">
    <location>
        <begin position="22"/>
        <end position="32"/>
    </location>
</feature>
<organism evidence="2 3">
    <name type="scientific">Flemingia macrophylla</name>
    <dbReference type="NCBI Taxonomy" id="520843"/>
    <lineage>
        <taxon>Eukaryota</taxon>
        <taxon>Viridiplantae</taxon>
        <taxon>Streptophyta</taxon>
        <taxon>Embryophyta</taxon>
        <taxon>Tracheophyta</taxon>
        <taxon>Spermatophyta</taxon>
        <taxon>Magnoliopsida</taxon>
        <taxon>eudicotyledons</taxon>
        <taxon>Gunneridae</taxon>
        <taxon>Pentapetalae</taxon>
        <taxon>rosids</taxon>
        <taxon>fabids</taxon>
        <taxon>Fabales</taxon>
        <taxon>Fabaceae</taxon>
        <taxon>Papilionoideae</taxon>
        <taxon>50 kb inversion clade</taxon>
        <taxon>NPAAA clade</taxon>
        <taxon>indigoferoid/millettioid clade</taxon>
        <taxon>Phaseoleae</taxon>
        <taxon>Flemingia</taxon>
    </lineage>
</organism>
<keyword evidence="3" id="KW-1185">Reference proteome</keyword>
<feature type="region of interest" description="Disordered" evidence="1">
    <location>
        <begin position="1"/>
        <end position="32"/>
    </location>
</feature>
<accession>A0ABD1M2C3</accession>
<protein>
    <recommendedName>
        <fullName evidence="4">Ribosomal protein S18</fullName>
    </recommendedName>
</protein>
<gene>
    <name evidence="2" type="ORF">Fmac_017521</name>
</gene>
<evidence type="ECO:0000313" key="3">
    <source>
        <dbReference type="Proteomes" id="UP001603857"/>
    </source>
</evidence>
<comment type="caution">
    <text evidence="2">The sequence shown here is derived from an EMBL/GenBank/DDBJ whole genome shotgun (WGS) entry which is preliminary data.</text>
</comment>
<dbReference type="Proteomes" id="UP001603857">
    <property type="component" value="Unassembled WGS sequence"/>
</dbReference>
<dbReference type="AlphaFoldDB" id="A0ABD1M2C3"/>
<dbReference type="EMBL" id="JBGMDY010000006">
    <property type="protein sequence ID" value="KAL2329940.1"/>
    <property type="molecule type" value="Genomic_DNA"/>
</dbReference>
<evidence type="ECO:0000313" key="2">
    <source>
        <dbReference type="EMBL" id="KAL2329940.1"/>
    </source>
</evidence>
<evidence type="ECO:0008006" key="4">
    <source>
        <dbReference type="Google" id="ProtNLM"/>
    </source>
</evidence>
<sequence>MNKRKRKKENYDRIQKSRTKSQKRDIYLRGKIDQNQPFHLKIQHGQILSSKDNEQNKTIPKMRKKVTN</sequence>